<evidence type="ECO:0000313" key="2">
    <source>
        <dbReference type="Proteomes" id="UP001177260"/>
    </source>
</evidence>
<comment type="caution">
    <text evidence="1">The sequence shown here is derived from an EMBL/GenBank/DDBJ whole genome shotgun (WGS) entry which is preliminary data.</text>
</comment>
<protein>
    <submittedName>
        <fullName evidence="1">Uncharacterized protein</fullName>
    </submittedName>
</protein>
<accession>A0ACC3AT99</accession>
<dbReference type="Proteomes" id="UP001177260">
    <property type="component" value="Unassembled WGS sequence"/>
</dbReference>
<organism evidence="1 2">
    <name type="scientific">Aspergillus melleus</name>
    <dbReference type="NCBI Taxonomy" id="138277"/>
    <lineage>
        <taxon>Eukaryota</taxon>
        <taxon>Fungi</taxon>
        <taxon>Dikarya</taxon>
        <taxon>Ascomycota</taxon>
        <taxon>Pezizomycotina</taxon>
        <taxon>Eurotiomycetes</taxon>
        <taxon>Eurotiomycetidae</taxon>
        <taxon>Eurotiales</taxon>
        <taxon>Aspergillaceae</taxon>
        <taxon>Aspergillus</taxon>
        <taxon>Aspergillus subgen. Circumdati</taxon>
    </lineage>
</organism>
<reference evidence="1 2" key="1">
    <citation type="journal article" date="2023" name="ACS Omega">
        <title>Identification of the Neoaspergillic Acid Biosynthesis Gene Cluster by Establishing an In Vitro CRISPR-Ribonucleoprotein Genetic System in Aspergillus melleus.</title>
        <authorList>
            <person name="Yuan B."/>
            <person name="Grau M.F."/>
            <person name="Murata R.M."/>
            <person name="Torok T."/>
            <person name="Venkateswaran K."/>
            <person name="Stajich J.E."/>
            <person name="Wang C.C.C."/>
        </authorList>
    </citation>
    <scope>NUCLEOTIDE SEQUENCE [LARGE SCALE GENOMIC DNA]</scope>
    <source>
        <strain evidence="1 2">IMV 1140</strain>
    </source>
</reference>
<keyword evidence="2" id="KW-1185">Reference proteome</keyword>
<evidence type="ECO:0000313" key="1">
    <source>
        <dbReference type="EMBL" id="KAK1140812.1"/>
    </source>
</evidence>
<sequence length="538" mass="60630">MPLQSDVVHVKGKPHLLGTIIWTYYEADKEARTEDLVLYHTSVPKDVLTAFVQTQRPPRGYVFVEFVKICHGSSLIHEDDLELVDRMFEIGFRVKKNLQSPFAGTVINASVKCSLQPIAYQPFDQQTGDHGSLKFSEKPSGCAVWPSIVDSSDDGPPELHDVPMAELTGYEPFCEDDYIIYREKVGKVKPVEREAVLLLPIQKVISIHDYNRIETPIFSAVRGLGLHIHEHAVKCDFGQLPEGSLSQEKTVRADTWFEPGDLVRFRDPADATQRYPVYRRISSDESFGYDLNLIRIMSTKTEVTVKWQDGSTTVEDATSLREFDEVDELWPGTVVALKESIEILHKPPPPKLLPFHLNESEAMVASYRLKKVGIVQTVDGGQRVASVKWYKTPDIELTHKGNMMTTSSSFGILGLDVTDVSIYELVAYSCLNPLIDDKVLIVPDTVHQATLPFYDENMNQASAGLCKMDFIMPSTFSETSFYLGLMQMSIAHTAWFRDSISIDTAPLPSQIDFGHTDFNGYANASFSELFRKDCFNRH</sequence>
<name>A0ACC3AT99_9EURO</name>
<dbReference type="EMBL" id="JAOPJF010000074">
    <property type="protein sequence ID" value="KAK1140812.1"/>
    <property type="molecule type" value="Genomic_DNA"/>
</dbReference>
<gene>
    <name evidence="1" type="ORF">N8T08_009808</name>
</gene>
<proteinExistence type="predicted"/>